<dbReference type="Proteomes" id="UP000034196">
    <property type="component" value="Unassembled WGS sequence"/>
</dbReference>
<feature type="transmembrane region" description="Helical" evidence="1">
    <location>
        <begin position="12"/>
        <end position="32"/>
    </location>
</feature>
<dbReference type="EMBL" id="LAVA02000018">
    <property type="protein sequence ID" value="OIJ68174.1"/>
    <property type="molecule type" value="Genomic_DNA"/>
</dbReference>
<evidence type="ECO:0000313" key="3">
    <source>
        <dbReference type="Proteomes" id="UP000034196"/>
    </source>
</evidence>
<keyword evidence="1" id="KW-1133">Transmembrane helix</keyword>
<proteinExistence type="predicted"/>
<keyword evidence="1" id="KW-0472">Membrane</keyword>
<reference evidence="2" key="1">
    <citation type="submission" date="2016-10" db="EMBL/GenBank/DDBJ databases">
        <title>Genome sequence of Streptomyces mangrovisoli MUSC 149.</title>
        <authorList>
            <person name="Lee L.-H."/>
            <person name="Ser H.-L."/>
        </authorList>
    </citation>
    <scope>NUCLEOTIDE SEQUENCE [LARGE SCALE GENOMIC DNA]</scope>
    <source>
        <strain evidence="2">MUSC 149</strain>
    </source>
</reference>
<accession>A0A1J4P3Y9</accession>
<dbReference type="AlphaFoldDB" id="A0A1J4P3Y9"/>
<keyword evidence="3" id="KW-1185">Reference proteome</keyword>
<organism evidence="2 3">
    <name type="scientific">Streptomyces mangrovisoli</name>
    <dbReference type="NCBI Taxonomy" id="1428628"/>
    <lineage>
        <taxon>Bacteria</taxon>
        <taxon>Bacillati</taxon>
        <taxon>Actinomycetota</taxon>
        <taxon>Actinomycetes</taxon>
        <taxon>Kitasatosporales</taxon>
        <taxon>Streptomycetaceae</taxon>
        <taxon>Streptomyces</taxon>
    </lineage>
</organism>
<evidence type="ECO:0000256" key="1">
    <source>
        <dbReference type="SAM" id="Phobius"/>
    </source>
</evidence>
<dbReference type="STRING" id="1428628.WN71_009015"/>
<sequence length="185" mass="20358">MPRPVTGVVMTVLIGLLGAVFGGLAGAVAGYVTNRAGMLMQLSHSYDVALRDRRLEHYAALFHLTECIPRRWRSGCEPDRARLLEYWETFHNWYFGAAAGGMFLTPASKTCYLALQNALLEQGREDATGLASAVPLTEAESRLIRHLASELRHQLAEDVGAAHPPRLRWARVSRTVDLPPVAPLA</sequence>
<name>A0A1J4P3Y9_9ACTN</name>
<evidence type="ECO:0000313" key="2">
    <source>
        <dbReference type="EMBL" id="OIJ68174.1"/>
    </source>
</evidence>
<gene>
    <name evidence="2" type="ORF">WN71_009015</name>
</gene>
<protein>
    <submittedName>
        <fullName evidence="2">Uncharacterized protein</fullName>
    </submittedName>
</protein>
<keyword evidence="1" id="KW-0812">Transmembrane</keyword>
<comment type="caution">
    <text evidence="2">The sequence shown here is derived from an EMBL/GenBank/DDBJ whole genome shotgun (WGS) entry which is preliminary data.</text>
</comment>